<feature type="coiled-coil region" evidence="4">
    <location>
        <begin position="138"/>
        <end position="176"/>
    </location>
</feature>
<dbReference type="GO" id="GO:0005852">
    <property type="term" value="C:eukaryotic translation initiation factor 3 complex"/>
    <property type="evidence" value="ECO:0007669"/>
    <property type="project" value="InterPro"/>
</dbReference>
<evidence type="ECO:0000256" key="1">
    <source>
        <dbReference type="ARBA" id="ARBA00022490"/>
    </source>
</evidence>
<reference evidence="6" key="1">
    <citation type="journal article" date="2012" name="Proc. Natl. Acad. Sci. U.S.A.">
        <title>Antigenic diversity is generated by distinct evolutionary mechanisms in African trypanosome species.</title>
        <authorList>
            <person name="Jackson A.P."/>
            <person name="Berry A."/>
            <person name="Aslett M."/>
            <person name="Allison H.C."/>
            <person name="Burton P."/>
            <person name="Vavrova-Anderson J."/>
            <person name="Brown R."/>
            <person name="Browne H."/>
            <person name="Corton N."/>
            <person name="Hauser H."/>
            <person name="Gamble J."/>
            <person name="Gilderthorp R."/>
            <person name="Marcello L."/>
            <person name="McQuillan J."/>
            <person name="Otto T.D."/>
            <person name="Quail M.A."/>
            <person name="Sanders M.J."/>
            <person name="van Tonder A."/>
            <person name="Ginger M.L."/>
            <person name="Field M.C."/>
            <person name="Barry J.D."/>
            <person name="Hertz-Fowler C."/>
            <person name="Berriman M."/>
        </authorList>
    </citation>
    <scope>NUCLEOTIDE SEQUENCE</scope>
    <source>
        <strain evidence="6">Y486</strain>
    </source>
</reference>
<evidence type="ECO:0000259" key="5">
    <source>
        <dbReference type="Pfam" id="PF05470"/>
    </source>
</evidence>
<sequence>MSDYWEQSGSDEEDYETIAYDDQAEAKVSQIDPKWFEITDDEDAEERDVVLSRKEKSLNEVKGLCELLDYHIHNDSWHEAGKTVTELKQKVAAHKGKFGSAPSFFLECMLSIPDLSDKVEENKSLKGPKEMVALKKLIRDITEMNELYKKDAEMLNEEVQEEQENEEEEVMTNEKAAEALHKLMLNHGKKLTQVERLSRTCKKLECVPLHITSMALLVGAYLEDDSEMPFVSPSTWNNAYLAARKCYSLVQNNPKIPVRERFPQEIVPNYAYIVDGFCGMLGLLYTHLLRIEQFIHEARCDHYLVVQMENNLVGFADELFGYYSNRKYGKSICCEVLINIIGARRQKGHELLFELIRDKCSNIVTNSAYETICRLHKEVLTLKDEGLKCRVQLFCVYQMGLEGKYREARDFILGSNVRHSIRGSLQLSILYNRAVLQLGLAAFAAGEFASAHNLLLPLLSNRNHEVLIGQKSPYNAKDNAFVELSYRDLLVPAHTYIPQSQLEHAAMLSALLVNTLDEAKKPYENAYHKNYFCRSLNQMNYEPLLGDPADFRGQISEAYNALRMGDYARARRVVEGMDGWSTMMNGEKSLEVFIQSLKETALRIFCYNNRCNFATISVELMSTKYELTKNEVICIINDIISDHNGPFKAFWDKEDKFLHVDRSNISHLQYLVVGTASCVSDISQILGKRARGNDFRGGRGYGRGRGRGGR</sequence>
<organism evidence="6">
    <name type="scientific">Trypanosoma vivax (strain Y486)</name>
    <dbReference type="NCBI Taxonomy" id="1055687"/>
    <lineage>
        <taxon>Eukaryota</taxon>
        <taxon>Discoba</taxon>
        <taxon>Euglenozoa</taxon>
        <taxon>Kinetoplastea</taxon>
        <taxon>Metakinetoplastina</taxon>
        <taxon>Trypanosomatida</taxon>
        <taxon>Trypanosomatidae</taxon>
        <taxon>Trypanosoma</taxon>
        <taxon>Duttonella</taxon>
    </lineage>
</organism>
<dbReference type="GO" id="GO:0003743">
    <property type="term" value="F:translation initiation factor activity"/>
    <property type="evidence" value="ECO:0007669"/>
    <property type="project" value="UniProtKB-KW"/>
</dbReference>
<dbReference type="PANTHER" id="PTHR13937">
    <property type="entry name" value="EUKARYOTIC TRANSLATION INITATION FACTOR 3, SUBUNIT 8 EIF3S8 -RELATED"/>
    <property type="match status" value="1"/>
</dbReference>
<gene>
    <name evidence="6" type="ORF">TVY486_1008140</name>
</gene>
<dbReference type="GO" id="GO:0031369">
    <property type="term" value="F:translation initiation factor binding"/>
    <property type="evidence" value="ECO:0007669"/>
    <property type="project" value="InterPro"/>
</dbReference>
<evidence type="ECO:0000313" key="6">
    <source>
        <dbReference type="EMBL" id="CCC51768.1"/>
    </source>
</evidence>
<keyword evidence="3" id="KW-0648">Protein biosynthesis</keyword>
<evidence type="ECO:0000256" key="2">
    <source>
        <dbReference type="ARBA" id="ARBA00022540"/>
    </source>
</evidence>
<dbReference type="PANTHER" id="PTHR13937:SF0">
    <property type="entry name" value="EUKARYOTIC TRANSLATION INITIATION FACTOR 3 SUBUNIT C-RELATED"/>
    <property type="match status" value="1"/>
</dbReference>
<dbReference type="GO" id="GO:0003723">
    <property type="term" value="F:RNA binding"/>
    <property type="evidence" value="ECO:0007669"/>
    <property type="project" value="InterPro"/>
</dbReference>
<dbReference type="EMBL" id="HE573026">
    <property type="protein sequence ID" value="CCC51768.1"/>
    <property type="molecule type" value="Genomic_DNA"/>
</dbReference>
<dbReference type="InterPro" id="IPR008905">
    <property type="entry name" value="EIF3C_N_dom"/>
</dbReference>
<evidence type="ECO:0000256" key="3">
    <source>
        <dbReference type="ARBA" id="ARBA00022917"/>
    </source>
</evidence>
<proteinExistence type="predicted"/>
<keyword evidence="2 6" id="KW-0396">Initiation factor</keyword>
<dbReference type="InterPro" id="IPR027516">
    <property type="entry name" value="EIF3C"/>
</dbReference>
<accession>G0U7B0</accession>
<protein>
    <submittedName>
        <fullName evidence="6">Putative eukaryotic translation initiation factor 3 subunit 8</fullName>
    </submittedName>
</protein>
<dbReference type="Pfam" id="PF05470">
    <property type="entry name" value="eIF-3c_N"/>
    <property type="match status" value="1"/>
</dbReference>
<evidence type="ECO:0000256" key="4">
    <source>
        <dbReference type="SAM" id="Coils"/>
    </source>
</evidence>
<feature type="domain" description="Eukaryotic translation initiation factor 3 subunit C N-terminal" evidence="5">
    <location>
        <begin position="366"/>
        <end position="513"/>
    </location>
</feature>
<name>G0U7B0_TRYVY</name>
<dbReference type="AlphaFoldDB" id="G0U7B0"/>
<keyword evidence="1" id="KW-0963">Cytoplasm</keyword>
<dbReference type="VEuPathDB" id="TriTrypDB:TvY486_1008140"/>
<keyword evidence="4" id="KW-0175">Coiled coil</keyword>